<dbReference type="AlphaFoldDB" id="A0A8H6Y4B5"/>
<name>A0A8H6Y4B5_9AGAR</name>
<feature type="compositionally biased region" description="Acidic residues" evidence="1">
    <location>
        <begin position="11"/>
        <end position="20"/>
    </location>
</feature>
<dbReference type="Proteomes" id="UP000620124">
    <property type="component" value="Unassembled WGS sequence"/>
</dbReference>
<evidence type="ECO:0000256" key="1">
    <source>
        <dbReference type="SAM" id="MobiDB-lite"/>
    </source>
</evidence>
<feature type="region of interest" description="Disordered" evidence="1">
    <location>
        <begin position="1"/>
        <end position="54"/>
    </location>
</feature>
<comment type="caution">
    <text evidence="2">The sequence shown here is derived from an EMBL/GenBank/DDBJ whole genome shotgun (WGS) entry which is preliminary data.</text>
</comment>
<reference evidence="2" key="1">
    <citation type="submission" date="2020-05" db="EMBL/GenBank/DDBJ databases">
        <title>Mycena genomes resolve the evolution of fungal bioluminescence.</title>
        <authorList>
            <person name="Tsai I.J."/>
        </authorList>
    </citation>
    <scope>NUCLEOTIDE SEQUENCE</scope>
    <source>
        <strain evidence="2">CCC161011</strain>
    </source>
</reference>
<dbReference type="EMBL" id="JACAZI010000009">
    <property type="protein sequence ID" value="KAF7352184.1"/>
    <property type="molecule type" value="Genomic_DNA"/>
</dbReference>
<accession>A0A8H6Y4B5</accession>
<protein>
    <submittedName>
        <fullName evidence="2">DDE Tnp4 domain-containing protein</fullName>
    </submittedName>
</protein>
<dbReference type="OrthoDB" id="2408877at2759"/>
<evidence type="ECO:0000313" key="2">
    <source>
        <dbReference type="EMBL" id="KAF7352184.1"/>
    </source>
</evidence>
<keyword evidence="3" id="KW-1185">Reference proteome</keyword>
<feature type="compositionally biased region" description="Acidic residues" evidence="1">
    <location>
        <begin position="30"/>
        <end position="46"/>
    </location>
</feature>
<proteinExistence type="predicted"/>
<sequence>MPDLFPAGYLDLDEEDESDSDSSRSQSGEDRDDEEGWEDDMEDDLEDPTHGGSSTRWVRVTLEEMYAHHYEAPHNTFPHGPVFLRHVLGPIKDTHPDLFHQELRMSPYTFDKLMHRLAGDPVFANDSQNSQMPVEDQLAIALYQFKHSGNAASLQKVANWAGVGKGTSHSLPRIHE</sequence>
<evidence type="ECO:0000313" key="3">
    <source>
        <dbReference type="Proteomes" id="UP000620124"/>
    </source>
</evidence>
<gene>
    <name evidence="2" type="ORF">MVEN_01181600</name>
</gene>
<organism evidence="2 3">
    <name type="scientific">Mycena venus</name>
    <dbReference type="NCBI Taxonomy" id="2733690"/>
    <lineage>
        <taxon>Eukaryota</taxon>
        <taxon>Fungi</taxon>
        <taxon>Dikarya</taxon>
        <taxon>Basidiomycota</taxon>
        <taxon>Agaricomycotina</taxon>
        <taxon>Agaricomycetes</taxon>
        <taxon>Agaricomycetidae</taxon>
        <taxon>Agaricales</taxon>
        <taxon>Marasmiineae</taxon>
        <taxon>Mycenaceae</taxon>
        <taxon>Mycena</taxon>
    </lineage>
</organism>